<evidence type="ECO:0000313" key="1">
    <source>
        <dbReference type="EMBL" id="GAA0170162.1"/>
    </source>
</evidence>
<protein>
    <submittedName>
        <fullName evidence="1">Uncharacterized protein</fullName>
    </submittedName>
</protein>
<name>A0AAV3R598_LITER</name>
<organism evidence="1 2">
    <name type="scientific">Lithospermum erythrorhizon</name>
    <name type="common">Purple gromwell</name>
    <name type="synonym">Lithospermum officinale var. erythrorhizon</name>
    <dbReference type="NCBI Taxonomy" id="34254"/>
    <lineage>
        <taxon>Eukaryota</taxon>
        <taxon>Viridiplantae</taxon>
        <taxon>Streptophyta</taxon>
        <taxon>Embryophyta</taxon>
        <taxon>Tracheophyta</taxon>
        <taxon>Spermatophyta</taxon>
        <taxon>Magnoliopsida</taxon>
        <taxon>eudicotyledons</taxon>
        <taxon>Gunneridae</taxon>
        <taxon>Pentapetalae</taxon>
        <taxon>asterids</taxon>
        <taxon>lamiids</taxon>
        <taxon>Boraginales</taxon>
        <taxon>Boraginaceae</taxon>
        <taxon>Boraginoideae</taxon>
        <taxon>Lithospermeae</taxon>
        <taxon>Lithospermum</taxon>
    </lineage>
</organism>
<gene>
    <name evidence="1" type="ORF">LIER_40903</name>
</gene>
<dbReference type="Proteomes" id="UP001454036">
    <property type="component" value="Unassembled WGS sequence"/>
</dbReference>
<accession>A0AAV3R598</accession>
<dbReference type="EMBL" id="BAABME010024408">
    <property type="protein sequence ID" value="GAA0170162.1"/>
    <property type="molecule type" value="Genomic_DNA"/>
</dbReference>
<keyword evidence="2" id="KW-1185">Reference proteome</keyword>
<dbReference type="AlphaFoldDB" id="A0AAV3R598"/>
<comment type="caution">
    <text evidence="1">The sequence shown here is derived from an EMBL/GenBank/DDBJ whole genome shotgun (WGS) entry which is preliminary data.</text>
</comment>
<evidence type="ECO:0000313" key="2">
    <source>
        <dbReference type="Proteomes" id="UP001454036"/>
    </source>
</evidence>
<reference evidence="1 2" key="1">
    <citation type="submission" date="2024-01" db="EMBL/GenBank/DDBJ databases">
        <title>The complete chloroplast genome sequence of Lithospermum erythrorhizon: insights into the phylogenetic relationship among Boraginaceae species and the maternal lineages of purple gromwells.</title>
        <authorList>
            <person name="Okada T."/>
            <person name="Watanabe K."/>
        </authorList>
    </citation>
    <scope>NUCLEOTIDE SEQUENCE [LARGE SCALE GENOMIC DNA]</scope>
</reference>
<proteinExistence type="predicted"/>
<sequence>MDQVKVVYGVRHEPLVKYNARAVWLAKGFEQIIEHIPQAQNEEVDHLSRLATTYYDEFPKGFYVEICEKPAHEAIISMHILEEP</sequence>